<evidence type="ECO:0000313" key="2">
    <source>
        <dbReference type="EMBL" id="ASW27583.1"/>
    </source>
</evidence>
<evidence type="ECO:0000256" key="1">
    <source>
        <dbReference type="SAM" id="Phobius"/>
    </source>
</evidence>
<keyword evidence="1" id="KW-0472">Membrane</keyword>
<protein>
    <submittedName>
        <fullName evidence="2">Uncharacterized protein</fullName>
    </submittedName>
</protein>
<dbReference type="EMBL" id="MF476924">
    <property type="protein sequence ID" value="ASW27583.1"/>
    <property type="molecule type" value="Genomic_DNA"/>
</dbReference>
<sequence length="52" mass="5842">MRISFKKSKWSLLLFIKLITVAVLTHLFGIGWGLLAVAVVESLPSIEIKRSM</sequence>
<feature type="transmembrane region" description="Helical" evidence="1">
    <location>
        <begin position="12"/>
        <end position="35"/>
    </location>
</feature>
<organism evidence="2 3">
    <name type="scientific">Klebsiella phage YMC15/11/N53_KPN_BP</name>
    <dbReference type="NCBI Taxonomy" id="2026101"/>
    <lineage>
        <taxon>Viruses</taxon>
        <taxon>Duplodnaviria</taxon>
        <taxon>Heunggongvirae</taxon>
        <taxon>Uroviricota</taxon>
        <taxon>Caudoviricetes</taxon>
        <taxon>Casjensviridae</taxon>
        <taxon>Yonseivirus</taxon>
        <taxon>Yonseivirus N137</taxon>
    </lineage>
</organism>
<evidence type="ECO:0000313" key="3">
    <source>
        <dbReference type="Proteomes" id="UP000223139"/>
    </source>
</evidence>
<gene>
    <name evidence="2" type="ORF">KPNN53_042</name>
</gene>
<dbReference type="Proteomes" id="UP000223139">
    <property type="component" value="Segment"/>
</dbReference>
<keyword evidence="1" id="KW-0812">Transmembrane</keyword>
<reference evidence="2 3" key="1">
    <citation type="submission" date="2017-07" db="EMBL/GenBank/DDBJ databases">
        <title>Complete Genome Sequence of the Klebsiella phage YMC15/11/N53_KPN_BP.</title>
        <authorList>
            <person name="Jeon J."/>
            <person name="Yong D."/>
            <person name="Lee K."/>
        </authorList>
    </citation>
    <scope>NUCLEOTIDE SEQUENCE [LARGE SCALE GENOMIC DNA]</scope>
</reference>
<proteinExistence type="predicted"/>
<keyword evidence="1" id="KW-1133">Transmembrane helix</keyword>
<accession>A0A248XD02</accession>
<name>A0A248XD02_9CAUD</name>